<feature type="signal peptide" evidence="1">
    <location>
        <begin position="1"/>
        <end position="19"/>
    </location>
</feature>
<evidence type="ECO:0000256" key="1">
    <source>
        <dbReference type="SAM" id="SignalP"/>
    </source>
</evidence>
<dbReference type="SUPFAM" id="SSF51126">
    <property type="entry name" value="Pectin lyase-like"/>
    <property type="match status" value="1"/>
</dbReference>
<dbReference type="InterPro" id="IPR059226">
    <property type="entry name" value="Choice_anch_Q_dom"/>
</dbReference>
<keyword evidence="4" id="KW-1185">Reference proteome</keyword>
<proteinExistence type="predicted"/>
<dbReference type="PANTHER" id="PTHR11319">
    <property type="entry name" value="G PROTEIN-COUPLED RECEPTOR-RELATED"/>
    <property type="match status" value="1"/>
</dbReference>
<dbReference type="NCBIfam" id="NF041518">
    <property type="entry name" value="choice_anch_Q"/>
    <property type="match status" value="1"/>
</dbReference>
<reference evidence="3" key="1">
    <citation type="submission" date="2022-07" db="EMBL/GenBank/DDBJ databases">
        <title>Tahibacter sp., a new gammaproteobacterium isolated from the silt sample collected at pig farm.</title>
        <authorList>
            <person name="Chen H."/>
        </authorList>
    </citation>
    <scope>NUCLEOTIDE SEQUENCE</scope>
    <source>
        <strain evidence="3">P2K</strain>
    </source>
</reference>
<dbReference type="PANTHER" id="PTHR11319:SF35">
    <property type="entry name" value="OUTER MEMBRANE PROTEIN PMPC-RELATED"/>
    <property type="match status" value="1"/>
</dbReference>
<gene>
    <name evidence="3" type="ORF">NM961_18850</name>
</gene>
<evidence type="ECO:0000259" key="2">
    <source>
        <dbReference type="Pfam" id="PF13229"/>
    </source>
</evidence>
<feature type="chain" id="PRO_5045641850" description="Right handed beta helix domain-containing protein" evidence="1">
    <location>
        <begin position="20"/>
        <end position="484"/>
    </location>
</feature>
<dbReference type="RefSeq" id="WP_255915966.1">
    <property type="nucleotide sequence ID" value="NZ_JANFQO010000021.1"/>
</dbReference>
<feature type="domain" description="Right handed beta helix" evidence="2">
    <location>
        <begin position="171"/>
        <end position="355"/>
    </location>
</feature>
<dbReference type="Pfam" id="PF13229">
    <property type="entry name" value="Beta_helix"/>
    <property type="match status" value="1"/>
</dbReference>
<organism evidence="3 4">
    <name type="scientific">Tahibacter harae</name>
    <dbReference type="NCBI Taxonomy" id="2963937"/>
    <lineage>
        <taxon>Bacteria</taxon>
        <taxon>Pseudomonadati</taxon>
        <taxon>Pseudomonadota</taxon>
        <taxon>Gammaproteobacteria</taxon>
        <taxon>Lysobacterales</taxon>
        <taxon>Rhodanobacteraceae</taxon>
        <taxon>Tahibacter</taxon>
    </lineage>
</organism>
<accession>A0ABT1QWW5</accession>
<evidence type="ECO:0000313" key="3">
    <source>
        <dbReference type="EMBL" id="MCQ4166776.1"/>
    </source>
</evidence>
<dbReference type="InterPro" id="IPR039448">
    <property type="entry name" value="Beta_helix"/>
</dbReference>
<comment type="caution">
    <text evidence="3">The sequence shown here is derived from an EMBL/GenBank/DDBJ whole genome shotgun (WGS) entry which is preliminary data.</text>
</comment>
<keyword evidence="1" id="KW-0732">Signal</keyword>
<name>A0ABT1QWW5_9GAMM</name>
<dbReference type="Proteomes" id="UP001165498">
    <property type="component" value="Unassembled WGS sequence"/>
</dbReference>
<evidence type="ECO:0000313" key="4">
    <source>
        <dbReference type="Proteomes" id="UP001165498"/>
    </source>
</evidence>
<protein>
    <recommendedName>
        <fullName evidence="2">Right handed beta helix domain-containing protein</fullName>
    </recommendedName>
</protein>
<dbReference type="InterPro" id="IPR011050">
    <property type="entry name" value="Pectin_lyase_fold/virulence"/>
</dbReference>
<sequence length="484" mass="49658">MLLSRFLLIAAFAAAPALAADYTVNTAADSGPGSLRQAIADANSHPGADTITLGNVGTIALTGGTLLVTDDLTVRSSGGAQVGLRNAAAAQSVAAYDPGRIFLLRGTVDRNITVTLEGLVLSNGLTRGTVDANGIVTDNGDGGAVRSEYVHLTLRQCTLASNQSANDGGALWHYVGNLLIQDSHVSANSADFHGGGAHIAGGQINLQRVRFYGNTAPFGGGLATIDIGTYVSIQDAHFDNNEALHTGGGGYLLLASLDMARTTVSGNSSGQAQGAGFYLVAPTDAPGTPLHIANSTFSGNGTANATGSGAGAGITLSGGRMLLRNSTVYGNPPAGGAARIGGGIFVRAGDNHLELESVLVAASDVAREVDEENPDNSIRARHSLIQAVPAMGTLNAGDSENRVGVDPQVAPLANNGGYAPTHAIAADSPARDAGDNILPFLWTDQRGVDTTLGKTFNRYYGRPDIGAYEYLGEDTIFFHDHEEH</sequence>
<dbReference type="EMBL" id="JANFQO010000021">
    <property type="protein sequence ID" value="MCQ4166776.1"/>
    <property type="molecule type" value="Genomic_DNA"/>
</dbReference>